<name>A0A4Q1JPJ6_9BACT</name>
<dbReference type="Proteomes" id="UP000289703">
    <property type="component" value="Unassembled WGS sequence"/>
</dbReference>
<accession>A0A4Q1JPJ6</accession>
<dbReference type="GO" id="GO:0020037">
    <property type="term" value="F:heme binding"/>
    <property type="evidence" value="ECO:0007669"/>
    <property type="project" value="InterPro"/>
</dbReference>
<proteinExistence type="predicted"/>
<gene>
    <name evidence="6" type="ORF">EO244_03000</name>
</gene>
<dbReference type="AlphaFoldDB" id="A0A4Q1JPJ6"/>
<evidence type="ECO:0000259" key="5">
    <source>
        <dbReference type="PROSITE" id="PS51007"/>
    </source>
</evidence>
<comment type="caution">
    <text evidence="6">The sequence shown here is derived from an EMBL/GenBank/DDBJ whole genome shotgun (WGS) entry which is preliminary data.</text>
</comment>
<evidence type="ECO:0000313" key="6">
    <source>
        <dbReference type="EMBL" id="RXQ96855.1"/>
    </source>
</evidence>
<evidence type="ECO:0000256" key="4">
    <source>
        <dbReference type="PROSITE-ProRule" id="PRU00433"/>
    </source>
</evidence>
<dbReference type="SUPFAM" id="SSF46626">
    <property type="entry name" value="Cytochrome c"/>
    <property type="match status" value="1"/>
</dbReference>
<protein>
    <submittedName>
        <fullName evidence="6">Cytochrome c</fullName>
    </submittedName>
</protein>
<evidence type="ECO:0000256" key="1">
    <source>
        <dbReference type="ARBA" id="ARBA00022617"/>
    </source>
</evidence>
<keyword evidence="7" id="KW-1185">Reference proteome</keyword>
<dbReference type="EMBL" id="SAXA01000002">
    <property type="protein sequence ID" value="RXQ96855.1"/>
    <property type="molecule type" value="Genomic_DNA"/>
</dbReference>
<dbReference type="GO" id="GO:0009055">
    <property type="term" value="F:electron transfer activity"/>
    <property type="evidence" value="ECO:0007669"/>
    <property type="project" value="InterPro"/>
</dbReference>
<evidence type="ECO:0000256" key="3">
    <source>
        <dbReference type="ARBA" id="ARBA00023004"/>
    </source>
</evidence>
<dbReference type="OrthoDB" id="2827525at2"/>
<feature type="domain" description="Cytochrome c" evidence="5">
    <location>
        <begin position="76"/>
        <end position="165"/>
    </location>
</feature>
<evidence type="ECO:0000313" key="7">
    <source>
        <dbReference type="Proteomes" id="UP000289703"/>
    </source>
</evidence>
<dbReference type="InterPro" id="IPR009056">
    <property type="entry name" value="Cyt_c-like_dom"/>
</dbReference>
<dbReference type="Pfam" id="PF00034">
    <property type="entry name" value="Cytochrom_C"/>
    <property type="match status" value="1"/>
</dbReference>
<dbReference type="Gene3D" id="1.10.760.10">
    <property type="entry name" value="Cytochrome c-like domain"/>
    <property type="match status" value="1"/>
</dbReference>
<reference evidence="6 7" key="1">
    <citation type="submission" date="2019-01" db="EMBL/GenBank/DDBJ databases">
        <title>Ancylomarina salipaludis sp. nov., isolated from a salt marsh.</title>
        <authorList>
            <person name="Yoon J.-H."/>
        </authorList>
    </citation>
    <scope>NUCLEOTIDE SEQUENCE [LARGE SCALE GENOMIC DNA]</scope>
    <source>
        <strain evidence="6 7">SHSM-M15</strain>
    </source>
</reference>
<dbReference type="GO" id="GO:0046872">
    <property type="term" value="F:metal ion binding"/>
    <property type="evidence" value="ECO:0007669"/>
    <property type="project" value="UniProtKB-KW"/>
</dbReference>
<keyword evidence="3 4" id="KW-0408">Iron</keyword>
<organism evidence="6 7">
    <name type="scientific">Ancylomarina salipaludis</name>
    <dbReference type="NCBI Taxonomy" id="2501299"/>
    <lineage>
        <taxon>Bacteria</taxon>
        <taxon>Pseudomonadati</taxon>
        <taxon>Bacteroidota</taxon>
        <taxon>Bacteroidia</taxon>
        <taxon>Marinilabiliales</taxon>
        <taxon>Marinifilaceae</taxon>
        <taxon>Ancylomarina</taxon>
    </lineage>
</organism>
<evidence type="ECO:0000256" key="2">
    <source>
        <dbReference type="ARBA" id="ARBA00022723"/>
    </source>
</evidence>
<sequence>MGAHGSQITPEDRWKIIEYIKVKLQGKKLGERTISVIDDSPKESIADFEARLSKLYPNQKGVGPVKSLSLETINNKMAEEGQKIYKQMCSSCHKPTKRYIGPAPIGILERRTPEWVMNMILNPKEMVAKDPIAKELLGRYISPMADQNLSEEEARKVLEYFRTLK</sequence>
<keyword evidence="2 4" id="KW-0479">Metal-binding</keyword>
<dbReference type="PROSITE" id="PS51007">
    <property type="entry name" value="CYTC"/>
    <property type="match status" value="1"/>
</dbReference>
<keyword evidence="1 4" id="KW-0349">Heme</keyword>
<dbReference type="InterPro" id="IPR036909">
    <property type="entry name" value="Cyt_c-like_dom_sf"/>
</dbReference>